<evidence type="ECO:0000256" key="1">
    <source>
        <dbReference type="SAM" id="MobiDB-lite"/>
    </source>
</evidence>
<evidence type="ECO:0000313" key="3">
    <source>
        <dbReference type="Proteomes" id="UP001341840"/>
    </source>
</evidence>
<accession>A0ABU6VHS2</accession>
<dbReference type="Proteomes" id="UP001341840">
    <property type="component" value="Unassembled WGS sequence"/>
</dbReference>
<organism evidence="2 3">
    <name type="scientific">Stylosanthes scabra</name>
    <dbReference type="NCBI Taxonomy" id="79078"/>
    <lineage>
        <taxon>Eukaryota</taxon>
        <taxon>Viridiplantae</taxon>
        <taxon>Streptophyta</taxon>
        <taxon>Embryophyta</taxon>
        <taxon>Tracheophyta</taxon>
        <taxon>Spermatophyta</taxon>
        <taxon>Magnoliopsida</taxon>
        <taxon>eudicotyledons</taxon>
        <taxon>Gunneridae</taxon>
        <taxon>Pentapetalae</taxon>
        <taxon>rosids</taxon>
        <taxon>fabids</taxon>
        <taxon>Fabales</taxon>
        <taxon>Fabaceae</taxon>
        <taxon>Papilionoideae</taxon>
        <taxon>50 kb inversion clade</taxon>
        <taxon>dalbergioids sensu lato</taxon>
        <taxon>Dalbergieae</taxon>
        <taxon>Pterocarpus clade</taxon>
        <taxon>Stylosanthes</taxon>
    </lineage>
</organism>
<gene>
    <name evidence="2" type="ORF">PIB30_050466</name>
</gene>
<sequence>MWVGESGNKAGGVNNARNEDSHQTRDMRTEKQASRRVQGEEDNVQVDEELRENEDRSLNLEELHLFQKFRAFLNEDKGNKSNEQGHNDENSYSVEQRLKERDESMGKEAEDKHEQAGGGHEEELKLKSRKKEVLWR</sequence>
<feature type="compositionally biased region" description="Basic and acidic residues" evidence="1">
    <location>
        <begin position="96"/>
        <end position="136"/>
    </location>
</feature>
<proteinExistence type="predicted"/>
<feature type="compositionally biased region" description="Acidic residues" evidence="1">
    <location>
        <begin position="40"/>
        <end position="52"/>
    </location>
</feature>
<keyword evidence="3" id="KW-1185">Reference proteome</keyword>
<comment type="caution">
    <text evidence="2">The sequence shown here is derived from an EMBL/GenBank/DDBJ whole genome shotgun (WGS) entry which is preliminary data.</text>
</comment>
<name>A0ABU6VHS2_9FABA</name>
<protein>
    <submittedName>
        <fullName evidence="2">Uncharacterized protein</fullName>
    </submittedName>
</protein>
<feature type="compositionally biased region" description="Basic and acidic residues" evidence="1">
    <location>
        <begin position="17"/>
        <end position="39"/>
    </location>
</feature>
<evidence type="ECO:0000313" key="2">
    <source>
        <dbReference type="EMBL" id="MED6172482.1"/>
    </source>
</evidence>
<dbReference type="EMBL" id="JASCZI010151382">
    <property type="protein sequence ID" value="MED6172482.1"/>
    <property type="molecule type" value="Genomic_DNA"/>
</dbReference>
<feature type="compositionally biased region" description="Basic and acidic residues" evidence="1">
    <location>
        <begin position="76"/>
        <end position="89"/>
    </location>
</feature>
<feature type="region of interest" description="Disordered" evidence="1">
    <location>
        <begin position="76"/>
        <end position="136"/>
    </location>
</feature>
<feature type="region of interest" description="Disordered" evidence="1">
    <location>
        <begin position="1"/>
        <end position="57"/>
    </location>
</feature>
<reference evidence="2 3" key="1">
    <citation type="journal article" date="2023" name="Plants (Basel)">
        <title>Bridging the Gap: Combining Genomics and Transcriptomics Approaches to Understand Stylosanthes scabra, an Orphan Legume from the Brazilian Caatinga.</title>
        <authorList>
            <person name="Ferreira-Neto J.R.C."/>
            <person name="da Silva M.D."/>
            <person name="Binneck E."/>
            <person name="de Melo N.F."/>
            <person name="da Silva R.H."/>
            <person name="de Melo A.L.T.M."/>
            <person name="Pandolfi V."/>
            <person name="Bustamante F.O."/>
            <person name="Brasileiro-Vidal A.C."/>
            <person name="Benko-Iseppon A.M."/>
        </authorList>
    </citation>
    <scope>NUCLEOTIDE SEQUENCE [LARGE SCALE GENOMIC DNA]</scope>
    <source>
        <tissue evidence="2">Leaves</tissue>
    </source>
</reference>